<evidence type="ECO:0000313" key="4">
    <source>
        <dbReference type="Proteomes" id="UP000472727"/>
    </source>
</evidence>
<dbReference type="AlphaFoldDB" id="A0A6G1M4V4"/>
<dbReference type="EMBL" id="WIWS01000063">
    <property type="protein sequence ID" value="KAF3213602.1"/>
    <property type="molecule type" value="Genomic_DNA"/>
</dbReference>
<feature type="compositionally biased region" description="Basic and acidic residues" evidence="1">
    <location>
        <begin position="80"/>
        <end position="98"/>
    </location>
</feature>
<organism evidence="2 5">
    <name type="scientific">Orbilia oligospora</name>
    <name type="common">Nematode-trapping fungus</name>
    <name type="synonym">Arthrobotrys oligospora</name>
    <dbReference type="NCBI Taxonomy" id="2813651"/>
    <lineage>
        <taxon>Eukaryota</taxon>
        <taxon>Fungi</taxon>
        <taxon>Dikarya</taxon>
        <taxon>Ascomycota</taxon>
        <taxon>Pezizomycotina</taxon>
        <taxon>Orbiliomycetes</taxon>
        <taxon>Orbiliales</taxon>
        <taxon>Orbiliaceae</taxon>
        <taxon>Orbilia</taxon>
    </lineage>
</organism>
<evidence type="ECO:0000313" key="2">
    <source>
        <dbReference type="EMBL" id="KAF3197076.1"/>
    </source>
</evidence>
<dbReference type="Proteomes" id="UP000472727">
    <property type="component" value="Unassembled WGS sequence"/>
</dbReference>
<gene>
    <name evidence="3" type="ORF">TWF106_009439</name>
    <name evidence="2" type="ORF">TWF679_003756</name>
</gene>
<protein>
    <submittedName>
        <fullName evidence="2">Uncharacterized protein</fullName>
    </submittedName>
</protein>
<name>A0A6G1M4V4_ORBOL</name>
<dbReference type="EMBL" id="WIWT01000180">
    <property type="protein sequence ID" value="KAF3197076.1"/>
    <property type="molecule type" value="Genomic_DNA"/>
</dbReference>
<accession>A0A6G1M4V4</accession>
<feature type="region of interest" description="Disordered" evidence="1">
    <location>
        <begin position="78"/>
        <end position="98"/>
    </location>
</feature>
<reference evidence="2 4" key="1">
    <citation type="submission" date="2019-06" db="EMBL/GenBank/DDBJ databases">
        <authorList>
            <person name="Palmer J.M."/>
        </authorList>
    </citation>
    <scope>NUCLEOTIDE SEQUENCE</scope>
    <source>
        <strain evidence="3 4">TWF106</strain>
        <strain evidence="2">TWF679</strain>
    </source>
</reference>
<proteinExistence type="predicted"/>
<sequence length="98" mass="11515">MSASRIELEPFRVQAEDPRTSPETRLRGRWSQVDGELRQHGDFYHPEKLLRLRHEVLERPYGLAASVNSSLDVNVLRKKNQSENRQPGDTEEFQWARD</sequence>
<dbReference type="Proteomes" id="UP000614610">
    <property type="component" value="Unassembled WGS sequence"/>
</dbReference>
<evidence type="ECO:0000313" key="5">
    <source>
        <dbReference type="Proteomes" id="UP000614610"/>
    </source>
</evidence>
<feature type="compositionally biased region" description="Basic and acidic residues" evidence="1">
    <location>
        <begin position="1"/>
        <end position="26"/>
    </location>
</feature>
<comment type="caution">
    <text evidence="2">The sequence shown here is derived from an EMBL/GenBank/DDBJ whole genome shotgun (WGS) entry which is preliminary data.</text>
</comment>
<evidence type="ECO:0000313" key="3">
    <source>
        <dbReference type="EMBL" id="KAF3213602.1"/>
    </source>
</evidence>
<feature type="region of interest" description="Disordered" evidence="1">
    <location>
        <begin position="1"/>
        <end position="28"/>
    </location>
</feature>
<evidence type="ECO:0000256" key="1">
    <source>
        <dbReference type="SAM" id="MobiDB-lite"/>
    </source>
</evidence>